<organism evidence="1 2">
    <name type="scientific">Rosistilla oblonga</name>
    <dbReference type="NCBI Taxonomy" id="2527990"/>
    <lineage>
        <taxon>Bacteria</taxon>
        <taxon>Pseudomonadati</taxon>
        <taxon>Planctomycetota</taxon>
        <taxon>Planctomycetia</taxon>
        <taxon>Pirellulales</taxon>
        <taxon>Pirellulaceae</taxon>
        <taxon>Rosistilla</taxon>
    </lineage>
</organism>
<dbReference type="AlphaFoldDB" id="A0A518IT52"/>
<proteinExistence type="predicted"/>
<dbReference type="Proteomes" id="UP000316770">
    <property type="component" value="Chromosome"/>
</dbReference>
<reference evidence="1 2" key="1">
    <citation type="submission" date="2019-02" db="EMBL/GenBank/DDBJ databases">
        <title>Deep-cultivation of Planctomycetes and their phenomic and genomic characterization uncovers novel biology.</title>
        <authorList>
            <person name="Wiegand S."/>
            <person name="Jogler M."/>
            <person name="Boedeker C."/>
            <person name="Pinto D."/>
            <person name="Vollmers J."/>
            <person name="Rivas-Marin E."/>
            <person name="Kohn T."/>
            <person name="Peeters S.H."/>
            <person name="Heuer A."/>
            <person name="Rast P."/>
            <person name="Oberbeckmann S."/>
            <person name="Bunk B."/>
            <person name="Jeske O."/>
            <person name="Meyerdierks A."/>
            <person name="Storesund J.E."/>
            <person name="Kallscheuer N."/>
            <person name="Luecker S."/>
            <person name="Lage O.M."/>
            <person name="Pohl T."/>
            <person name="Merkel B.J."/>
            <person name="Hornburger P."/>
            <person name="Mueller R.-W."/>
            <person name="Bruemmer F."/>
            <person name="Labrenz M."/>
            <person name="Spormann A.M."/>
            <person name="Op den Camp H."/>
            <person name="Overmann J."/>
            <person name="Amann R."/>
            <person name="Jetten M.S.M."/>
            <person name="Mascher T."/>
            <person name="Medema M.H."/>
            <person name="Devos D.P."/>
            <person name="Kaster A.-K."/>
            <person name="Ovreas L."/>
            <person name="Rohde M."/>
            <person name="Galperin M.Y."/>
            <person name="Jogler C."/>
        </authorList>
    </citation>
    <scope>NUCLEOTIDE SEQUENCE [LARGE SCALE GENOMIC DNA]</scope>
    <source>
        <strain evidence="1 2">Mal33</strain>
    </source>
</reference>
<dbReference type="EMBL" id="CP036318">
    <property type="protein sequence ID" value="QDV56272.1"/>
    <property type="molecule type" value="Genomic_DNA"/>
</dbReference>
<evidence type="ECO:0000313" key="2">
    <source>
        <dbReference type="Proteomes" id="UP000316770"/>
    </source>
</evidence>
<evidence type="ECO:0000313" key="1">
    <source>
        <dbReference type="EMBL" id="QDV56272.1"/>
    </source>
</evidence>
<sequence length="191" mass="21332">MGVLAHETSRKEGMNLKPILQSILEDYALPLGGDHGVAHWARVLENGLKLADATGANVKVVSLFAVLHDSRRINEVTDPEHGTRAAEFAAELRGSLLDLDDHDFRLLYRACEGHTHERNHPDVTIQTCWDSDRLDLGRVGIMPHPSRLCTEFAKRPETIKWADGRASFGVVPTFVLDEWGIDLERGFRGEC</sequence>
<accession>A0A518IT52</accession>
<gene>
    <name evidence="1" type="ORF">Mal33_22540</name>
</gene>
<dbReference type="SUPFAM" id="SSF109604">
    <property type="entry name" value="HD-domain/PDEase-like"/>
    <property type="match status" value="1"/>
</dbReference>
<protein>
    <recommendedName>
        <fullName evidence="3">HD domain-containing protein</fullName>
    </recommendedName>
</protein>
<dbReference type="Gene3D" id="1.10.3210.10">
    <property type="entry name" value="Hypothetical protein af1432"/>
    <property type="match status" value="1"/>
</dbReference>
<evidence type="ECO:0008006" key="3">
    <source>
        <dbReference type="Google" id="ProtNLM"/>
    </source>
</evidence>
<name>A0A518IT52_9BACT</name>
<keyword evidence="2" id="KW-1185">Reference proteome</keyword>